<keyword evidence="1" id="KW-0472">Membrane</keyword>
<keyword evidence="1" id="KW-1133">Transmembrane helix</keyword>
<proteinExistence type="predicted"/>
<accession>A0A1R0H3T9</accession>
<name>A0A1R0H3T9_9FUNG</name>
<dbReference type="EMBL" id="LSSL01000727">
    <property type="protein sequence ID" value="OLY83849.1"/>
    <property type="molecule type" value="Genomic_DNA"/>
</dbReference>
<dbReference type="Proteomes" id="UP000187455">
    <property type="component" value="Unassembled WGS sequence"/>
</dbReference>
<sequence>MALWAINLTAVGSVLLDPLHGLDKDTGASLSACLCVCIVTIAIAEIAHILFAVHVVPILIHFSYLFVLRFRLMGDDVFHREQNPSASPAPCCFGRLYEFG</sequence>
<comment type="caution">
    <text evidence="2">The sequence shown here is derived from an EMBL/GenBank/DDBJ whole genome shotgun (WGS) entry which is preliminary data.</text>
</comment>
<gene>
    <name evidence="2" type="ORF">AYI68_g2003</name>
</gene>
<keyword evidence="3" id="KW-1185">Reference proteome</keyword>
<keyword evidence="1" id="KW-0812">Transmembrane</keyword>
<organism evidence="2 3">
    <name type="scientific">Smittium mucronatum</name>
    <dbReference type="NCBI Taxonomy" id="133383"/>
    <lineage>
        <taxon>Eukaryota</taxon>
        <taxon>Fungi</taxon>
        <taxon>Fungi incertae sedis</taxon>
        <taxon>Zoopagomycota</taxon>
        <taxon>Kickxellomycotina</taxon>
        <taxon>Harpellomycetes</taxon>
        <taxon>Harpellales</taxon>
        <taxon>Legeriomycetaceae</taxon>
        <taxon>Smittium</taxon>
    </lineage>
</organism>
<evidence type="ECO:0000313" key="3">
    <source>
        <dbReference type="Proteomes" id="UP000187455"/>
    </source>
</evidence>
<protein>
    <submittedName>
        <fullName evidence="2">Uncharacterized protein</fullName>
    </submittedName>
</protein>
<evidence type="ECO:0000313" key="2">
    <source>
        <dbReference type="EMBL" id="OLY83849.1"/>
    </source>
</evidence>
<feature type="transmembrane region" description="Helical" evidence="1">
    <location>
        <begin position="49"/>
        <end position="67"/>
    </location>
</feature>
<reference evidence="2 3" key="1">
    <citation type="journal article" date="2016" name="Mol. Biol. Evol.">
        <title>Genome-Wide Survey of Gut Fungi (Harpellales) Reveals the First Horizontally Transferred Ubiquitin Gene from a Mosquito Host.</title>
        <authorList>
            <person name="Wang Y."/>
            <person name="White M.M."/>
            <person name="Kvist S."/>
            <person name="Moncalvo J.M."/>
        </authorList>
    </citation>
    <scope>NUCLEOTIDE SEQUENCE [LARGE SCALE GENOMIC DNA]</scope>
    <source>
        <strain evidence="2 3">ALG-7-W6</strain>
    </source>
</reference>
<dbReference type="AlphaFoldDB" id="A0A1R0H3T9"/>
<evidence type="ECO:0000256" key="1">
    <source>
        <dbReference type="SAM" id="Phobius"/>
    </source>
</evidence>